<comment type="caution">
    <text evidence="1">The sequence shown here is derived from an EMBL/GenBank/DDBJ whole genome shotgun (WGS) entry which is preliminary data.</text>
</comment>
<evidence type="ECO:0000313" key="2">
    <source>
        <dbReference type="Proteomes" id="UP000707356"/>
    </source>
</evidence>
<reference evidence="1" key="1">
    <citation type="submission" date="2021-05" db="EMBL/GenBank/DDBJ databases">
        <authorList>
            <person name="Pietrasiak N."/>
            <person name="Ward R."/>
            <person name="Stajich J.E."/>
            <person name="Kurbessoian T."/>
        </authorList>
    </citation>
    <scope>NUCLEOTIDE SEQUENCE</scope>
    <source>
        <strain evidence="1">GSE-TBD4-15B</strain>
    </source>
</reference>
<dbReference type="Proteomes" id="UP000707356">
    <property type="component" value="Unassembled WGS sequence"/>
</dbReference>
<keyword evidence="1" id="KW-0808">Transferase</keyword>
<dbReference type="GO" id="GO:0016301">
    <property type="term" value="F:kinase activity"/>
    <property type="evidence" value="ECO:0007669"/>
    <property type="project" value="UniProtKB-KW"/>
</dbReference>
<dbReference type="InterPro" id="IPR027417">
    <property type="entry name" value="P-loop_NTPase"/>
</dbReference>
<reference evidence="1" key="2">
    <citation type="journal article" date="2022" name="Microbiol. Resour. Announc.">
        <title>Metagenome Sequencing to Explore Phylogenomics of Terrestrial Cyanobacteria.</title>
        <authorList>
            <person name="Ward R.D."/>
            <person name="Stajich J.E."/>
            <person name="Johansen J.R."/>
            <person name="Huntemann M."/>
            <person name="Clum A."/>
            <person name="Foster B."/>
            <person name="Foster B."/>
            <person name="Roux S."/>
            <person name="Palaniappan K."/>
            <person name="Varghese N."/>
            <person name="Mukherjee S."/>
            <person name="Reddy T.B.K."/>
            <person name="Daum C."/>
            <person name="Copeland A."/>
            <person name="Chen I.A."/>
            <person name="Ivanova N.N."/>
            <person name="Kyrpides N.C."/>
            <person name="Shapiro N."/>
            <person name="Eloe-Fadrosh E.A."/>
            <person name="Pietrasiak N."/>
        </authorList>
    </citation>
    <scope>NUCLEOTIDE SEQUENCE</scope>
    <source>
        <strain evidence="1">GSE-TBD4-15B</strain>
    </source>
</reference>
<dbReference type="SUPFAM" id="SSF52540">
    <property type="entry name" value="P-loop containing nucleoside triphosphate hydrolases"/>
    <property type="match status" value="1"/>
</dbReference>
<keyword evidence="1" id="KW-0418">Kinase</keyword>
<dbReference type="Gene3D" id="3.40.50.300">
    <property type="entry name" value="P-loop containing nucleotide triphosphate hydrolases"/>
    <property type="match status" value="1"/>
</dbReference>
<organism evidence="1 2">
    <name type="scientific">Pegethrix bostrychoides GSE-TBD4-15B</name>
    <dbReference type="NCBI Taxonomy" id="2839662"/>
    <lineage>
        <taxon>Bacteria</taxon>
        <taxon>Bacillati</taxon>
        <taxon>Cyanobacteriota</taxon>
        <taxon>Cyanophyceae</taxon>
        <taxon>Oculatellales</taxon>
        <taxon>Oculatellaceae</taxon>
        <taxon>Pegethrix</taxon>
    </lineage>
</organism>
<dbReference type="AlphaFoldDB" id="A0A951P7W4"/>
<protein>
    <submittedName>
        <fullName evidence="1">Glycerate kinase</fullName>
    </submittedName>
</protein>
<accession>A0A951P7W4</accession>
<dbReference type="EMBL" id="JAHHHV010000011">
    <property type="protein sequence ID" value="MBW4464359.1"/>
    <property type="molecule type" value="Genomic_DNA"/>
</dbReference>
<name>A0A951P7W4_9CYAN</name>
<proteinExistence type="predicted"/>
<gene>
    <name evidence="1" type="ORF">KME07_02820</name>
</gene>
<sequence length="369" mass="41999">MASDPAPDELSAAQLRAILQQFLAGQPLYQRQQLQLQRSLSSLWPTLPSSSSSGSSLVDRLQQLQELYPPLNAFCQDRLGWPCPLDLLWRLWLPLAQQILDWRQVQQSFVLEPLMLGIVGLQGTGKTTLTLILAKILRSWGWRVAQLSIDDLYKTYAERQQLQQLDPRFCWRGPPGTHDLELGLSVLQNLRQLQPTALPRFDKSAQQGAGDRGQPEWVGELDLLLFEGWFVGLRPIDPACFETAPPPIQTTADRDFAREVNRRLANYLPLWAQLDRLVLIYPTDCQPDRQLDYRLSQRWRRQAEQQRIATGQPGMPAAEVDAFVKYFWRALHPALFLPPLLASGRLDLAIQVSPDRVPIQISYPASNPD</sequence>
<evidence type="ECO:0000313" key="1">
    <source>
        <dbReference type="EMBL" id="MBW4464359.1"/>
    </source>
</evidence>